<evidence type="ECO:0000313" key="1">
    <source>
        <dbReference type="EMBL" id="JAI05054.1"/>
    </source>
</evidence>
<accession>A0A0E9XTP3</accession>
<proteinExistence type="predicted"/>
<organism evidence="1">
    <name type="scientific">Anguilla anguilla</name>
    <name type="common">European freshwater eel</name>
    <name type="synonym">Muraena anguilla</name>
    <dbReference type="NCBI Taxonomy" id="7936"/>
    <lineage>
        <taxon>Eukaryota</taxon>
        <taxon>Metazoa</taxon>
        <taxon>Chordata</taxon>
        <taxon>Craniata</taxon>
        <taxon>Vertebrata</taxon>
        <taxon>Euteleostomi</taxon>
        <taxon>Actinopterygii</taxon>
        <taxon>Neopterygii</taxon>
        <taxon>Teleostei</taxon>
        <taxon>Anguilliformes</taxon>
        <taxon>Anguillidae</taxon>
        <taxon>Anguilla</taxon>
    </lineage>
</organism>
<sequence length="62" mass="6839">MLTQLSLLGEMRQAVVSNSEHLHQGCTRKKEKLHCVPRGFAFLPTQTCAHLLLDIAPGLSVL</sequence>
<reference evidence="1" key="2">
    <citation type="journal article" date="2015" name="Fish Shellfish Immunol.">
        <title>Early steps in the European eel (Anguilla anguilla)-Vibrio vulnificus interaction in the gills: Role of the RtxA13 toxin.</title>
        <authorList>
            <person name="Callol A."/>
            <person name="Pajuelo D."/>
            <person name="Ebbesson L."/>
            <person name="Teles M."/>
            <person name="MacKenzie S."/>
            <person name="Amaro C."/>
        </authorList>
    </citation>
    <scope>NUCLEOTIDE SEQUENCE</scope>
</reference>
<reference evidence="1" key="1">
    <citation type="submission" date="2014-11" db="EMBL/GenBank/DDBJ databases">
        <authorList>
            <person name="Amaro Gonzalez C."/>
        </authorList>
    </citation>
    <scope>NUCLEOTIDE SEQUENCE</scope>
</reference>
<protein>
    <submittedName>
        <fullName evidence="1">Uncharacterized protein</fullName>
    </submittedName>
</protein>
<dbReference type="AlphaFoldDB" id="A0A0E9XTP3"/>
<name>A0A0E9XTP3_ANGAN</name>
<dbReference type="EMBL" id="GBXM01003524">
    <property type="protein sequence ID" value="JAI05054.1"/>
    <property type="molecule type" value="Transcribed_RNA"/>
</dbReference>